<keyword evidence="1" id="KW-1133">Transmembrane helix</keyword>
<dbReference type="Proteomes" id="UP001152747">
    <property type="component" value="Unassembled WGS sequence"/>
</dbReference>
<evidence type="ECO:0000313" key="2">
    <source>
        <dbReference type="EMBL" id="CAI5441681.1"/>
    </source>
</evidence>
<dbReference type="InterPro" id="IPR009564">
    <property type="entry name" value="DUF1179"/>
</dbReference>
<feature type="transmembrane region" description="Helical" evidence="1">
    <location>
        <begin position="7"/>
        <end position="26"/>
    </location>
</feature>
<dbReference type="Pfam" id="PF06678">
    <property type="entry name" value="DUF1179"/>
    <property type="match status" value="1"/>
</dbReference>
<evidence type="ECO:0000313" key="3">
    <source>
        <dbReference type="Proteomes" id="UP001152747"/>
    </source>
</evidence>
<gene>
    <name evidence="2" type="ORF">CAMP_LOCUS4318</name>
</gene>
<keyword evidence="3" id="KW-1185">Reference proteome</keyword>
<reference evidence="2" key="1">
    <citation type="submission" date="2022-11" db="EMBL/GenBank/DDBJ databases">
        <authorList>
            <person name="Kikuchi T."/>
        </authorList>
    </citation>
    <scope>NUCLEOTIDE SEQUENCE</scope>
    <source>
        <strain evidence="2">PS1010</strain>
    </source>
</reference>
<keyword evidence="1" id="KW-0812">Transmembrane</keyword>
<evidence type="ECO:0000256" key="1">
    <source>
        <dbReference type="SAM" id="Phobius"/>
    </source>
</evidence>
<proteinExistence type="predicted"/>
<name>A0A9P1ICK9_9PELO</name>
<keyword evidence="1" id="KW-0472">Membrane</keyword>
<accession>A0A9P1ICK9</accession>
<organism evidence="2 3">
    <name type="scientific">Caenorhabditis angaria</name>
    <dbReference type="NCBI Taxonomy" id="860376"/>
    <lineage>
        <taxon>Eukaryota</taxon>
        <taxon>Metazoa</taxon>
        <taxon>Ecdysozoa</taxon>
        <taxon>Nematoda</taxon>
        <taxon>Chromadorea</taxon>
        <taxon>Rhabditida</taxon>
        <taxon>Rhabditina</taxon>
        <taxon>Rhabditomorpha</taxon>
        <taxon>Rhabditoidea</taxon>
        <taxon>Rhabditidae</taxon>
        <taxon>Peloderinae</taxon>
        <taxon>Caenorhabditis</taxon>
    </lineage>
</organism>
<protein>
    <submittedName>
        <fullName evidence="2">Uncharacterized protein</fullName>
    </submittedName>
</protein>
<comment type="caution">
    <text evidence="2">The sequence shown here is derived from an EMBL/GenBank/DDBJ whole genome shotgun (WGS) entry which is preliminary data.</text>
</comment>
<sequence length="105" mass="11755">MFFLISIPCFLNNIIMFSILSISMIFQCAKKAAFESDARVVLVDPASSKKCANSTRIESPKCVVPPSNVPISPMVKEEKTLELVKSIRSDHQELKYTNTNTDTKK</sequence>
<dbReference type="EMBL" id="CANHGI010000002">
    <property type="protein sequence ID" value="CAI5441681.1"/>
    <property type="molecule type" value="Genomic_DNA"/>
</dbReference>
<dbReference type="AlphaFoldDB" id="A0A9P1ICK9"/>